<organism evidence="1">
    <name type="scientific">Solanum chacoense</name>
    <name type="common">Chaco potato</name>
    <dbReference type="NCBI Taxonomy" id="4108"/>
    <lineage>
        <taxon>Eukaryota</taxon>
        <taxon>Viridiplantae</taxon>
        <taxon>Streptophyta</taxon>
        <taxon>Embryophyta</taxon>
        <taxon>Tracheophyta</taxon>
        <taxon>Spermatophyta</taxon>
        <taxon>Magnoliopsida</taxon>
        <taxon>eudicotyledons</taxon>
        <taxon>Gunneridae</taxon>
        <taxon>Pentapetalae</taxon>
        <taxon>asterids</taxon>
        <taxon>lamiids</taxon>
        <taxon>Solanales</taxon>
        <taxon>Solanaceae</taxon>
        <taxon>Solanoideae</taxon>
        <taxon>Solaneae</taxon>
        <taxon>Solanum</taxon>
    </lineage>
</organism>
<dbReference type="EMBL" id="GEDG01042101">
    <property type="protein sequence ID" value="JAP06252.1"/>
    <property type="molecule type" value="Transcribed_RNA"/>
</dbReference>
<feature type="non-terminal residue" evidence="1">
    <location>
        <position position="1"/>
    </location>
</feature>
<evidence type="ECO:0000313" key="1">
    <source>
        <dbReference type="EMBL" id="JAP06252.1"/>
    </source>
</evidence>
<reference evidence="1" key="1">
    <citation type="submission" date="2015-12" db="EMBL/GenBank/DDBJ databases">
        <title>Gene expression during late stages of embryo sac development: a critical building block for successful pollen-pistil interactions.</title>
        <authorList>
            <person name="Liu Y."/>
            <person name="Joly V."/>
            <person name="Sabar M."/>
            <person name="Matton D.P."/>
        </authorList>
    </citation>
    <scope>NUCLEOTIDE SEQUENCE</scope>
</reference>
<protein>
    <submittedName>
        <fullName evidence="1">Putative ovule protein</fullName>
    </submittedName>
</protein>
<proteinExistence type="predicted"/>
<dbReference type="AlphaFoldDB" id="A0A0V0GDL7"/>
<sequence>LYHSFGRSRIPGSLIDGAPSNPNSRKQIRLHSNAQWRFFTFCTSMDYYLTRNFPSLFHPAFSTQILVFCL</sequence>
<accession>A0A0V0GDL7</accession>
<name>A0A0V0GDL7_SOLCH</name>